<accession>A0A6A7A4M1</accession>
<evidence type="ECO:0000256" key="3">
    <source>
        <dbReference type="SAM" id="MobiDB-lite"/>
    </source>
</evidence>
<dbReference type="Pfam" id="PF11951">
    <property type="entry name" value="Fungal_trans_2"/>
    <property type="match status" value="1"/>
</dbReference>
<dbReference type="InterPro" id="IPR021858">
    <property type="entry name" value="Fun_TF"/>
</dbReference>
<organism evidence="5 6">
    <name type="scientific">Ophiobolus disseminans</name>
    <dbReference type="NCBI Taxonomy" id="1469910"/>
    <lineage>
        <taxon>Eukaryota</taxon>
        <taxon>Fungi</taxon>
        <taxon>Dikarya</taxon>
        <taxon>Ascomycota</taxon>
        <taxon>Pezizomycotina</taxon>
        <taxon>Dothideomycetes</taxon>
        <taxon>Pleosporomycetidae</taxon>
        <taxon>Pleosporales</taxon>
        <taxon>Pleosporineae</taxon>
        <taxon>Phaeosphaeriaceae</taxon>
        <taxon>Ophiobolus</taxon>
    </lineage>
</organism>
<evidence type="ECO:0000313" key="6">
    <source>
        <dbReference type="Proteomes" id="UP000799424"/>
    </source>
</evidence>
<dbReference type="PROSITE" id="PS00463">
    <property type="entry name" value="ZN2_CY6_FUNGAL_1"/>
    <property type="match status" value="1"/>
</dbReference>
<dbReference type="PANTHER" id="PTHR37534:SF25">
    <property type="entry name" value="ZN(II)2CYS6 TRANSCRIPTION FACTOR (EUROFUNG)"/>
    <property type="match status" value="1"/>
</dbReference>
<dbReference type="OrthoDB" id="4525710at2759"/>
<dbReference type="GO" id="GO:0000981">
    <property type="term" value="F:DNA-binding transcription factor activity, RNA polymerase II-specific"/>
    <property type="evidence" value="ECO:0007669"/>
    <property type="project" value="InterPro"/>
</dbReference>
<dbReference type="PROSITE" id="PS50048">
    <property type="entry name" value="ZN2_CY6_FUNGAL_2"/>
    <property type="match status" value="1"/>
</dbReference>
<dbReference type="InterPro" id="IPR036864">
    <property type="entry name" value="Zn2-C6_fun-type_DNA-bd_sf"/>
</dbReference>
<evidence type="ECO:0000259" key="4">
    <source>
        <dbReference type="PROSITE" id="PS50048"/>
    </source>
</evidence>
<protein>
    <recommendedName>
        <fullName evidence="4">Zn(2)-C6 fungal-type domain-containing protein</fullName>
    </recommendedName>
</protein>
<feature type="compositionally biased region" description="Basic and acidic residues" evidence="3">
    <location>
        <begin position="77"/>
        <end position="104"/>
    </location>
</feature>
<dbReference type="GO" id="GO:0005634">
    <property type="term" value="C:nucleus"/>
    <property type="evidence" value="ECO:0007669"/>
    <property type="project" value="UniProtKB-SubCell"/>
</dbReference>
<dbReference type="SMART" id="SM00066">
    <property type="entry name" value="GAL4"/>
    <property type="match status" value="1"/>
</dbReference>
<name>A0A6A7A4M1_9PLEO</name>
<comment type="subcellular location">
    <subcellularLocation>
        <location evidence="1">Nucleus</location>
    </subcellularLocation>
</comment>
<proteinExistence type="predicted"/>
<feature type="region of interest" description="Disordered" evidence="3">
    <location>
        <begin position="31"/>
        <end position="137"/>
    </location>
</feature>
<feature type="compositionally biased region" description="Polar residues" evidence="3">
    <location>
        <begin position="107"/>
        <end position="121"/>
    </location>
</feature>
<dbReference type="AlphaFoldDB" id="A0A6A7A4M1"/>
<gene>
    <name evidence="5" type="ORF">CC86DRAFT_290505</name>
</gene>
<dbReference type="InterPro" id="IPR001138">
    <property type="entry name" value="Zn2Cys6_DnaBD"/>
</dbReference>
<evidence type="ECO:0000256" key="1">
    <source>
        <dbReference type="ARBA" id="ARBA00004123"/>
    </source>
</evidence>
<dbReference type="Gene3D" id="4.10.240.10">
    <property type="entry name" value="Zn(2)-C6 fungal-type DNA-binding domain"/>
    <property type="match status" value="1"/>
</dbReference>
<feature type="domain" description="Zn(2)-C6 fungal-type" evidence="4">
    <location>
        <begin position="9"/>
        <end position="39"/>
    </location>
</feature>
<feature type="compositionally biased region" description="Basic and acidic residues" evidence="3">
    <location>
        <begin position="59"/>
        <end position="68"/>
    </location>
</feature>
<dbReference type="Proteomes" id="UP000799424">
    <property type="component" value="Unassembled WGS sequence"/>
</dbReference>
<dbReference type="GO" id="GO:0045944">
    <property type="term" value="P:positive regulation of transcription by RNA polymerase II"/>
    <property type="evidence" value="ECO:0007669"/>
    <property type="project" value="TreeGrafter"/>
</dbReference>
<dbReference type="GO" id="GO:0008270">
    <property type="term" value="F:zinc ion binding"/>
    <property type="evidence" value="ECO:0007669"/>
    <property type="project" value="InterPro"/>
</dbReference>
<dbReference type="EMBL" id="MU006224">
    <property type="protein sequence ID" value="KAF2827627.1"/>
    <property type="molecule type" value="Genomic_DNA"/>
</dbReference>
<evidence type="ECO:0000313" key="5">
    <source>
        <dbReference type="EMBL" id="KAF2827627.1"/>
    </source>
</evidence>
<evidence type="ECO:0000256" key="2">
    <source>
        <dbReference type="ARBA" id="ARBA00023242"/>
    </source>
</evidence>
<sequence length="535" mass="60579">MGNYRSRSGCLTCRNRRVKCDETRPVCKACEKKSRPCQWEQPSSRFKNYNPEDMSSKAAGHEHEHDSDAMEVDGSEDGQRNDLGRTTSPKDHGARRNSRAEGRSDALSVTMSPSTDQQSPNIPTPADASRSQSGGSVTVASLLRPQIPEGTRPFSKTPVALTHDEALLVHHYTEHLGRWLDCTDATRQFTLGVPEKVKLCPVLCHAVLSFAARHRKDDKSAQAAYQRCIALLIDRLNEDTASHDETLLCAIVILRFYEQLSVPSNTGSDDEQHLAGTSAILRASQGHHFVDPSAPTLREAAFWVYVRQCLYNATINQQPPDIDFSLQLHPTPESMHDEHPLARLRLETAWANQMTWHLAHVVNYCFDGNDPQGERVSKGRRWQELWDQVHKWQDDRPEGFNPIWQGEAGQKGPFPEIWFTTDWHVVSFGFYHFACILLLTYKPGPKFAIRNVSSLSEANLQILDHARIICGACKSSPETVPLSIMVCHTIFVWGPFVSDLHERTEVVQLLINFEKNHFWPTTWIINALKKEWGMD</sequence>
<dbReference type="CDD" id="cd00067">
    <property type="entry name" value="GAL4"/>
    <property type="match status" value="1"/>
</dbReference>
<dbReference type="PANTHER" id="PTHR37534">
    <property type="entry name" value="TRANSCRIPTIONAL ACTIVATOR PROTEIN UGA3"/>
    <property type="match status" value="1"/>
</dbReference>
<dbReference type="Pfam" id="PF00172">
    <property type="entry name" value="Zn_clus"/>
    <property type="match status" value="1"/>
</dbReference>
<reference evidence="5" key="1">
    <citation type="journal article" date="2020" name="Stud. Mycol.">
        <title>101 Dothideomycetes genomes: a test case for predicting lifestyles and emergence of pathogens.</title>
        <authorList>
            <person name="Haridas S."/>
            <person name="Albert R."/>
            <person name="Binder M."/>
            <person name="Bloem J."/>
            <person name="Labutti K."/>
            <person name="Salamov A."/>
            <person name="Andreopoulos B."/>
            <person name="Baker S."/>
            <person name="Barry K."/>
            <person name="Bills G."/>
            <person name="Bluhm B."/>
            <person name="Cannon C."/>
            <person name="Castanera R."/>
            <person name="Culley D."/>
            <person name="Daum C."/>
            <person name="Ezra D."/>
            <person name="Gonzalez J."/>
            <person name="Henrissat B."/>
            <person name="Kuo A."/>
            <person name="Liang C."/>
            <person name="Lipzen A."/>
            <person name="Lutzoni F."/>
            <person name="Magnuson J."/>
            <person name="Mondo S."/>
            <person name="Nolan M."/>
            <person name="Ohm R."/>
            <person name="Pangilinan J."/>
            <person name="Park H.-J."/>
            <person name="Ramirez L."/>
            <person name="Alfaro M."/>
            <person name="Sun H."/>
            <person name="Tritt A."/>
            <person name="Yoshinaga Y."/>
            <person name="Zwiers L.-H."/>
            <person name="Turgeon B."/>
            <person name="Goodwin S."/>
            <person name="Spatafora J."/>
            <person name="Crous P."/>
            <person name="Grigoriev I."/>
        </authorList>
    </citation>
    <scope>NUCLEOTIDE SEQUENCE</scope>
    <source>
        <strain evidence="5">CBS 113818</strain>
    </source>
</reference>
<keyword evidence="6" id="KW-1185">Reference proteome</keyword>
<dbReference type="GO" id="GO:0000976">
    <property type="term" value="F:transcription cis-regulatory region binding"/>
    <property type="evidence" value="ECO:0007669"/>
    <property type="project" value="TreeGrafter"/>
</dbReference>
<keyword evidence="2" id="KW-0539">Nucleus</keyword>
<dbReference type="SUPFAM" id="SSF57701">
    <property type="entry name" value="Zn2/Cys6 DNA-binding domain"/>
    <property type="match status" value="1"/>
</dbReference>